<sequence length="232" mass="24387">MSRPAAILAYLRCVRLLSAHCTYQLKNTVDHRTWASVMTTRCVPDKKAADEVTISAGDTEHSSSTRKTSHGGNGKKGAPEGGRGRGRGDDGIGAAAFSAGAAGTARAALVGSARGVRPKRGGEVDHAKVDPEQKKHLTVLVKQALANIQQVAWSPAAVYSTYIRPVQSSTIRAPRVRRNMYADKCKEAGGGHTSGPPNGHLYATLTSSLFVADVGGKTRAVPTEHGKTCSTE</sequence>
<evidence type="ECO:0000256" key="2">
    <source>
        <dbReference type="SAM" id="SignalP"/>
    </source>
</evidence>
<keyword evidence="2" id="KW-0732">Signal</keyword>
<feature type="compositionally biased region" description="Gly residues" evidence="1">
    <location>
        <begin position="71"/>
        <end position="81"/>
    </location>
</feature>
<name>A0ABN9YCJ5_9DINO</name>
<keyword evidence="4" id="KW-1185">Reference proteome</keyword>
<reference evidence="3" key="1">
    <citation type="submission" date="2023-10" db="EMBL/GenBank/DDBJ databases">
        <authorList>
            <person name="Chen Y."/>
            <person name="Shah S."/>
            <person name="Dougan E. K."/>
            <person name="Thang M."/>
            <person name="Chan C."/>
        </authorList>
    </citation>
    <scope>NUCLEOTIDE SEQUENCE [LARGE SCALE GENOMIC DNA]</scope>
</reference>
<dbReference type="EMBL" id="CAUYUJ010022404">
    <property type="protein sequence ID" value="CAK0910497.1"/>
    <property type="molecule type" value="Genomic_DNA"/>
</dbReference>
<dbReference type="Proteomes" id="UP001189429">
    <property type="component" value="Unassembled WGS sequence"/>
</dbReference>
<accession>A0ABN9YCJ5</accession>
<evidence type="ECO:0000313" key="3">
    <source>
        <dbReference type="EMBL" id="CAK0910497.1"/>
    </source>
</evidence>
<protein>
    <submittedName>
        <fullName evidence="3">Uncharacterized protein</fullName>
    </submittedName>
</protein>
<organism evidence="3 4">
    <name type="scientific">Prorocentrum cordatum</name>
    <dbReference type="NCBI Taxonomy" id="2364126"/>
    <lineage>
        <taxon>Eukaryota</taxon>
        <taxon>Sar</taxon>
        <taxon>Alveolata</taxon>
        <taxon>Dinophyceae</taxon>
        <taxon>Prorocentrales</taxon>
        <taxon>Prorocentraceae</taxon>
        <taxon>Prorocentrum</taxon>
    </lineage>
</organism>
<feature type="signal peptide" evidence="2">
    <location>
        <begin position="1"/>
        <end position="19"/>
    </location>
</feature>
<proteinExistence type="predicted"/>
<evidence type="ECO:0000313" key="4">
    <source>
        <dbReference type="Proteomes" id="UP001189429"/>
    </source>
</evidence>
<feature type="chain" id="PRO_5046301175" evidence="2">
    <location>
        <begin position="20"/>
        <end position="232"/>
    </location>
</feature>
<comment type="caution">
    <text evidence="3">The sequence shown here is derived from an EMBL/GenBank/DDBJ whole genome shotgun (WGS) entry which is preliminary data.</text>
</comment>
<evidence type="ECO:0000256" key="1">
    <source>
        <dbReference type="SAM" id="MobiDB-lite"/>
    </source>
</evidence>
<gene>
    <name evidence="3" type="ORF">PCOR1329_LOCUS84660</name>
</gene>
<feature type="region of interest" description="Disordered" evidence="1">
    <location>
        <begin position="53"/>
        <end position="91"/>
    </location>
</feature>